<evidence type="ECO:0000313" key="3">
    <source>
        <dbReference type="Proteomes" id="UP001190466"/>
    </source>
</evidence>
<gene>
    <name evidence="2" type="ORF">MU0050_004136</name>
</gene>
<dbReference type="EMBL" id="OY726395">
    <property type="protein sequence ID" value="CAJ1586189.1"/>
    <property type="molecule type" value="Genomic_DNA"/>
</dbReference>
<keyword evidence="3" id="KW-1185">Reference proteome</keyword>
<proteinExistence type="predicted"/>
<accession>A0ABM9MIR0</accession>
<dbReference type="Proteomes" id="UP001190466">
    <property type="component" value="Chromosome"/>
</dbReference>
<organism evidence="2 3">
    <name type="scientific">[Mycobacterium] wendilense</name>
    <dbReference type="NCBI Taxonomy" id="3064284"/>
    <lineage>
        <taxon>Bacteria</taxon>
        <taxon>Bacillati</taxon>
        <taxon>Actinomycetota</taxon>
        <taxon>Actinomycetes</taxon>
        <taxon>Mycobacteriales</taxon>
        <taxon>Mycobacteriaceae</taxon>
        <taxon>Mycolicibacter</taxon>
    </lineage>
</organism>
<protein>
    <recommendedName>
        <fullName evidence="4">PE family protein</fullName>
    </recommendedName>
</protein>
<evidence type="ECO:0008006" key="4">
    <source>
        <dbReference type="Google" id="ProtNLM"/>
    </source>
</evidence>
<sequence>MSENEIHYNSDDYAAVYGVPPPPGIPSDMIGPAMVWTEQLLVTLQTAANADDPADIAAGQAGYAERQRLAQNALTGFPENEVQGQAQFQEVNKMAEQIPQMASGIAGGIAGALGGALKPLTEIPQQLAQSMQGLMQQGMGALQDSEGLGAEAFEASALGDEFGGGAGDLEAGGGGGGGGGGYGGTVPMSTLGPAATPSGATAPTSGRAAMMSVAPAVPASMPGHMGGMGGYPMMPPGAMARGGGDAKDDKTATKKVTVPSVKNGAPVQGRVSAPPTAPTVSKQVEGKTVATRRIVVPNEKKTAKTDDDPSR</sequence>
<reference evidence="2 3" key="1">
    <citation type="submission" date="2023-08" db="EMBL/GenBank/DDBJ databases">
        <authorList>
            <person name="Folkvardsen B D."/>
            <person name="Norman A."/>
        </authorList>
    </citation>
    <scope>NUCLEOTIDE SEQUENCE [LARGE SCALE GENOMIC DNA]</scope>
    <source>
        <strain evidence="2 3">Mu0050</strain>
    </source>
</reference>
<dbReference type="RefSeq" id="WP_316512219.1">
    <property type="nucleotide sequence ID" value="NZ_OY726395.1"/>
</dbReference>
<feature type="region of interest" description="Disordered" evidence="1">
    <location>
        <begin position="240"/>
        <end position="286"/>
    </location>
</feature>
<evidence type="ECO:0000256" key="1">
    <source>
        <dbReference type="SAM" id="MobiDB-lite"/>
    </source>
</evidence>
<name>A0ABM9MIR0_9MYCO</name>
<evidence type="ECO:0000313" key="2">
    <source>
        <dbReference type="EMBL" id="CAJ1586189.1"/>
    </source>
</evidence>